<evidence type="ECO:0000313" key="14">
    <source>
        <dbReference type="EMBL" id="KAJ1137834.1"/>
    </source>
</evidence>
<protein>
    <recommendedName>
        <fullName evidence="11">ascorbate ferrireductase (transmembrane)</fullName>
        <ecNumber evidence="11">7.2.1.3</ecNumber>
    </recommendedName>
</protein>
<keyword evidence="10 12" id="KW-0472">Membrane</keyword>
<keyword evidence="3" id="KW-0813">Transport</keyword>
<evidence type="ECO:0000259" key="13">
    <source>
        <dbReference type="PROSITE" id="PS50939"/>
    </source>
</evidence>
<feature type="transmembrane region" description="Helical" evidence="12">
    <location>
        <begin position="30"/>
        <end position="53"/>
    </location>
</feature>
<evidence type="ECO:0000256" key="11">
    <source>
        <dbReference type="ARBA" id="ARBA00024225"/>
    </source>
</evidence>
<keyword evidence="15" id="KW-1185">Reference proteome</keyword>
<evidence type="ECO:0000256" key="7">
    <source>
        <dbReference type="ARBA" id="ARBA00022982"/>
    </source>
</evidence>
<organism evidence="14 15">
    <name type="scientific">Pleurodeles waltl</name>
    <name type="common">Iberian ribbed newt</name>
    <dbReference type="NCBI Taxonomy" id="8319"/>
    <lineage>
        <taxon>Eukaryota</taxon>
        <taxon>Metazoa</taxon>
        <taxon>Chordata</taxon>
        <taxon>Craniata</taxon>
        <taxon>Vertebrata</taxon>
        <taxon>Euteleostomi</taxon>
        <taxon>Amphibia</taxon>
        <taxon>Batrachia</taxon>
        <taxon>Caudata</taxon>
        <taxon>Salamandroidea</taxon>
        <taxon>Salamandridae</taxon>
        <taxon>Pleurodelinae</taxon>
        <taxon>Pleurodeles</taxon>
    </lineage>
</organism>
<feature type="transmembrane region" description="Helical" evidence="12">
    <location>
        <begin position="135"/>
        <end position="159"/>
    </location>
</feature>
<dbReference type="Gene3D" id="1.20.120.1770">
    <property type="match status" value="1"/>
</dbReference>
<evidence type="ECO:0000256" key="9">
    <source>
        <dbReference type="ARBA" id="ARBA00023004"/>
    </source>
</evidence>
<dbReference type="AlphaFoldDB" id="A0AAV7QBZ8"/>
<dbReference type="EC" id="7.2.1.3" evidence="11"/>
<comment type="caution">
    <text evidence="14">The sequence shown here is derived from an EMBL/GenBank/DDBJ whole genome shotgun (WGS) entry which is preliminary data.</text>
</comment>
<dbReference type="PANTHER" id="PTHR15422:SF9">
    <property type="entry name" value="TRANSMEMBRANE REDUCTASE CYB561D1-RELATED"/>
    <property type="match status" value="1"/>
</dbReference>
<feature type="transmembrane region" description="Helical" evidence="12">
    <location>
        <begin position="103"/>
        <end position="123"/>
    </location>
</feature>
<dbReference type="InterPro" id="IPR045150">
    <property type="entry name" value="CYB561D1/2"/>
</dbReference>
<evidence type="ECO:0000256" key="2">
    <source>
        <dbReference type="ARBA" id="ARBA00004141"/>
    </source>
</evidence>
<evidence type="ECO:0000256" key="8">
    <source>
        <dbReference type="ARBA" id="ARBA00022989"/>
    </source>
</evidence>
<dbReference type="Proteomes" id="UP001066276">
    <property type="component" value="Chromosome 6"/>
</dbReference>
<evidence type="ECO:0000256" key="12">
    <source>
        <dbReference type="SAM" id="Phobius"/>
    </source>
</evidence>
<evidence type="ECO:0000256" key="4">
    <source>
        <dbReference type="ARBA" id="ARBA00022617"/>
    </source>
</evidence>
<keyword evidence="5 12" id="KW-0812">Transmembrane</keyword>
<feature type="domain" description="Cytochrome b561" evidence="13">
    <location>
        <begin position="34"/>
        <end position="233"/>
    </location>
</feature>
<dbReference type="GO" id="GO:0140571">
    <property type="term" value="F:transmembrane ascorbate ferrireductase activity"/>
    <property type="evidence" value="ECO:0007669"/>
    <property type="project" value="UniProtKB-EC"/>
</dbReference>
<dbReference type="GO" id="GO:0046872">
    <property type="term" value="F:metal ion binding"/>
    <property type="evidence" value="ECO:0007669"/>
    <property type="project" value="UniProtKB-KW"/>
</dbReference>
<evidence type="ECO:0000313" key="15">
    <source>
        <dbReference type="Proteomes" id="UP001066276"/>
    </source>
</evidence>
<keyword evidence="6" id="KW-0479">Metal-binding</keyword>
<dbReference type="PROSITE" id="PS50939">
    <property type="entry name" value="CYTOCHROME_B561"/>
    <property type="match status" value="1"/>
</dbReference>
<dbReference type="InterPro" id="IPR006593">
    <property type="entry name" value="Cyt_b561/ferric_Rdtase_TM"/>
</dbReference>
<dbReference type="SMART" id="SM00665">
    <property type="entry name" value="B561"/>
    <property type="match status" value="1"/>
</dbReference>
<feature type="transmembrane region" description="Helical" evidence="12">
    <location>
        <begin position="206"/>
        <end position="231"/>
    </location>
</feature>
<reference evidence="14" key="1">
    <citation type="journal article" date="2022" name="bioRxiv">
        <title>Sequencing and chromosome-scale assembly of the giantPleurodeles waltlgenome.</title>
        <authorList>
            <person name="Brown T."/>
            <person name="Elewa A."/>
            <person name="Iarovenko S."/>
            <person name="Subramanian E."/>
            <person name="Araus A.J."/>
            <person name="Petzold A."/>
            <person name="Susuki M."/>
            <person name="Suzuki K.-i.T."/>
            <person name="Hayashi T."/>
            <person name="Toyoda A."/>
            <person name="Oliveira C."/>
            <person name="Osipova E."/>
            <person name="Leigh N.D."/>
            <person name="Simon A."/>
            <person name="Yun M.H."/>
        </authorList>
    </citation>
    <scope>NUCLEOTIDE SEQUENCE</scope>
    <source>
        <strain evidence="14">20211129_DDA</strain>
        <tissue evidence="14">Liver</tissue>
    </source>
</reference>
<comment type="cofactor">
    <cofactor evidence="1">
        <name>heme b</name>
        <dbReference type="ChEBI" id="CHEBI:60344"/>
    </cofactor>
</comment>
<feature type="transmembrane region" description="Helical" evidence="12">
    <location>
        <begin position="65"/>
        <end position="83"/>
    </location>
</feature>
<sequence length="238" mass="26601">MRCIMTNSNAIYTSLAAKGLVMTDYWLYRWIRCFTGVLAHLMALGFTIFLLVLSRPGTSLFSWHPVFMALAYHLTLTEAILLFSPDNSPFCFCSRKTKVRLHWLAQGTVIACAAAGLFFIMSSKNRSELPHFTTWHSILGMSTIAATCGQALGGVLLFFPELVKVSSVSRLKLYHVTCGLLVYLLATCTILLGISSDWFQAQIKGVAWYICMALPLYPALIIMNQVVNVYLPKKKVQI</sequence>
<accession>A0AAV7QBZ8</accession>
<dbReference type="CDD" id="cd08761">
    <property type="entry name" value="Cyt_b561_CYB561D2_like"/>
    <property type="match status" value="1"/>
</dbReference>
<dbReference type="EMBL" id="JANPWB010000010">
    <property type="protein sequence ID" value="KAJ1137834.1"/>
    <property type="molecule type" value="Genomic_DNA"/>
</dbReference>
<evidence type="ECO:0000256" key="10">
    <source>
        <dbReference type="ARBA" id="ARBA00023136"/>
    </source>
</evidence>
<comment type="subcellular location">
    <subcellularLocation>
        <location evidence="2">Membrane</location>
        <topology evidence="2">Multi-pass membrane protein</topology>
    </subcellularLocation>
</comment>
<keyword evidence="8 12" id="KW-1133">Transmembrane helix</keyword>
<keyword evidence="9" id="KW-0408">Iron</keyword>
<keyword evidence="4" id="KW-0349">Heme</keyword>
<keyword evidence="7" id="KW-0249">Electron transport</keyword>
<dbReference type="Pfam" id="PF03188">
    <property type="entry name" value="Cytochrom_B561"/>
    <property type="match status" value="1"/>
</dbReference>
<evidence type="ECO:0000256" key="1">
    <source>
        <dbReference type="ARBA" id="ARBA00001970"/>
    </source>
</evidence>
<evidence type="ECO:0000256" key="5">
    <source>
        <dbReference type="ARBA" id="ARBA00022692"/>
    </source>
</evidence>
<gene>
    <name evidence="14" type="ORF">NDU88_004230</name>
</gene>
<proteinExistence type="predicted"/>
<dbReference type="GO" id="GO:0016020">
    <property type="term" value="C:membrane"/>
    <property type="evidence" value="ECO:0007669"/>
    <property type="project" value="UniProtKB-SubCell"/>
</dbReference>
<dbReference type="PANTHER" id="PTHR15422">
    <property type="entry name" value="OS05G0565100 PROTEIN"/>
    <property type="match status" value="1"/>
</dbReference>
<evidence type="ECO:0000256" key="3">
    <source>
        <dbReference type="ARBA" id="ARBA00022448"/>
    </source>
</evidence>
<dbReference type="GO" id="GO:0140575">
    <property type="term" value="F:transmembrane monodehydroascorbate reductase activity"/>
    <property type="evidence" value="ECO:0007669"/>
    <property type="project" value="InterPro"/>
</dbReference>
<feature type="transmembrane region" description="Helical" evidence="12">
    <location>
        <begin position="171"/>
        <end position="194"/>
    </location>
</feature>
<evidence type="ECO:0000256" key="6">
    <source>
        <dbReference type="ARBA" id="ARBA00022723"/>
    </source>
</evidence>
<name>A0AAV7QBZ8_PLEWA</name>